<evidence type="ECO:0000256" key="4">
    <source>
        <dbReference type="PIRNR" id="PIRNR000446"/>
    </source>
</evidence>
<evidence type="ECO:0000256" key="3">
    <source>
        <dbReference type="ARBA" id="ARBA00048462"/>
    </source>
</evidence>
<dbReference type="SMART" id="SM00827">
    <property type="entry name" value="PKS_AT"/>
    <property type="match status" value="1"/>
</dbReference>
<dbReference type="EC" id="2.3.1.39" evidence="4"/>
<dbReference type="InterPro" id="IPR024925">
    <property type="entry name" value="Malonyl_CoA-ACP_transAc"/>
</dbReference>
<dbReference type="RefSeq" id="WP_088552668.1">
    <property type="nucleotide sequence ID" value="NZ_BDGJ01000004.1"/>
</dbReference>
<keyword evidence="8" id="KW-1185">Reference proteome</keyword>
<keyword evidence="2 4" id="KW-0012">Acyltransferase</keyword>
<gene>
    <name evidence="7" type="ORF">KKC1_02360</name>
</gene>
<dbReference type="SUPFAM" id="SSF52151">
    <property type="entry name" value="FabD/lysophospholipase-like"/>
    <property type="match status" value="1"/>
</dbReference>
<reference evidence="8" key="1">
    <citation type="journal article" date="2017" name="Appl. Environ. Microbiol.">
        <title>Genomic analysis of Calderihabitans maritimus KKC1, a thermophilic hydrogenogenic carboxydotrophic bacterium isolated from marine sediment.</title>
        <authorList>
            <person name="Omae K."/>
            <person name="Yoneda Y."/>
            <person name="Fukuyama Y."/>
            <person name="Yoshida T."/>
            <person name="Sako Y."/>
        </authorList>
    </citation>
    <scope>NUCLEOTIDE SEQUENCE [LARGE SCALE GENOMIC DNA]</scope>
    <source>
        <strain evidence="8">KKC1</strain>
    </source>
</reference>
<comment type="catalytic activity">
    <reaction evidence="3 4">
        <text>holo-[ACP] + malonyl-CoA = malonyl-[ACP] + CoA</text>
        <dbReference type="Rhea" id="RHEA:41792"/>
        <dbReference type="Rhea" id="RHEA-COMP:9623"/>
        <dbReference type="Rhea" id="RHEA-COMP:9685"/>
        <dbReference type="ChEBI" id="CHEBI:57287"/>
        <dbReference type="ChEBI" id="CHEBI:57384"/>
        <dbReference type="ChEBI" id="CHEBI:64479"/>
        <dbReference type="ChEBI" id="CHEBI:78449"/>
        <dbReference type="EC" id="2.3.1.39"/>
    </reaction>
</comment>
<dbReference type="PIRSF" id="PIRSF000446">
    <property type="entry name" value="Mct"/>
    <property type="match status" value="1"/>
</dbReference>
<dbReference type="GO" id="GO:0004314">
    <property type="term" value="F:[acyl-carrier-protein] S-malonyltransferase activity"/>
    <property type="evidence" value="ECO:0007669"/>
    <property type="project" value="UniProtKB-EC"/>
</dbReference>
<dbReference type="InterPro" id="IPR050858">
    <property type="entry name" value="Mal-CoA-ACP_Trans/PKS_FabD"/>
</dbReference>
<evidence type="ECO:0000313" key="7">
    <source>
        <dbReference type="EMBL" id="GAW91074.1"/>
    </source>
</evidence>
<comment type="caution">
    <text evidence="7">The sequence shown here is derived from an EMBL/GenBank/DDBJ whole genome shotgun (WGS) entry which is preliminary data.</text>
</comment>
<comment type="similarity">
    <text evidence="4">Belongs to the fabD family.</text>
</comment>
<organism evidence="7 8">
    <name type="scientific">Calderihabitans maritimus</name>
    <dbReference type="NCBI Taxonomy" id="1246530"/>
    <lineage>
        <taxon>Bacteria</taxon>
        <taxon>Bacillati</taxon>
        <taxon>Bacillota</taxon>
        <taxon>Clostridia</taxon>
        <taxon>Neomoorellales</taxon>
        <taxon>Calderihabitantaceae</taxon>
        <taxon>Calderihabitans</taxon>
    </lineage>
</organism>
<sequence>MGKIAFVFPGQGSQYVGMGRELAMTFAEAEETYSVASRELGFDVADLCFHGPEEKLKQTANTQPAILTTSIACWRVLQREGIRPDFVAGHSLGEYSALVAAGALAFADGVKLVRLRGRLMEKAVPQGKGSMAAVLGLPADEVNRLCQEVGQKGLVEPANFNCPGQIVVAGETEAVELFTAKAMEAGARRVVKLPVSGPFHCRLMEPVSEELSRALHKVDFKDPAVPIIANSTADYVETVEEIRKVLVQQVSKPVLWEDSIRKLIADGTKTFVEVGPGKVLTGLIKKIDKNVKVYNVEDMKSLEKTLASLKECS</sequence>
<dbReference type="PANTHER" id="PTHR42681">
    <property type="entry name" value="MALONYL-COA-ACYL CARRIER PROTEIN TRANSACYLASE, MITOCHONDRIAL"/>
    <property type="match status" value="1"/>
</dbReference>
<dbReference type="Pfam" id="PF00698">
    <property type="entry name" value="Acyl_transf_1"/>
    <property type="match status" value="1"/>
</dbReference>
<dbReference type="InterPro" id="IPR016035">
    <property type="entry name" value="Acyl_Trfase/lysoPLipase"/>
</dbReference>
<dbReference type="EMBL" id="BDGJ01000004">
    <property type="protein sequence ID" value="GAW91074.1"/>
    <property type="molecule type" value="Genomic_DNA"/>
</dbReference>
<protein>
    <recommendedName>
        <fullName evidence="4">Malonyl CoA-acyl carrier protein transacylase</fullName>
        <ecNumber evidence="4">2.3.1.39</ecNumber>
    </recommendedName>
</protein>
<feature type="domain" description="Malonyl-CoA:ACP transacylase (MAT)" evidence="6">
    <location>
        <begin position="7"/>
        <end position="311"/>
    </location>
</feature>
<dbReference type="InterPro" id="IPR004410">
    <property type="entry name" value="Malonyl_CoA-ACP_transAc_FabD"/>
</dbReference>
<dbReference type="FunFam" id="3.30.70.250:FF:000001">
    <property type="entry name" value="Malonyl CoA-acyl carrier protein transacylase"/>
    <property type="match status" value="1"/>
</dbReference>
<evidence type="ECO:0000256" key="2">
    <source>
        <dbReference type="ARBA" id="ARBA00023315"/>
    </source>
</evidence>
<keyword evidence="1 4" id="KW-0808">Transferase</keyword>
<dbReference type="Proteomes" id="UP000197032">
    <property type="component" value="Unassembled WGS sequence"/>
</dbReference>
<evidence type="ECO:0000259" key="6">
    <source>
        <dbReference type="SMART" id="SM00827"/>
    </source>
</evidence>
<dbReference type="Gene3D" id="3.30.70.250">
    <property type="entry name" value="Malonyl-CoA ACP transacylase, ACP-binding"/>
    <property type="match status" value="1"/>
</dbReference>
<dbReference type="InterPro" id="IPR001227">
    <property type="entry name" value="Ac_transferase_dom_sf"/>
</dbReference>
<evidence type="ECO:0000313" key="8">
    <source>
        <dbReference type="Proteomes" id="UP000197032"/>
    </source>
</evidence>
<dbReference type="GO" id="GO:0005829">
    <property type="term" value="C:cytosol"/>
    <property type="evidence" value="ECO:0007669"/>
    <property type="project" value="TreeGrafter"/>
</dbReference>
<dbReference type="AlphaFoldDB" id="A0A1Z5HNI7"/>
<accession>A0A1Z5HNI7</accession>
<evidence type="ECO:0000256" key="5">
    <source>
        <dbReference type="PIRSR" id="PIRSR000446-1"/>
    </source>
</evidence>
<dbReference type="GO" id="GO:0006633">
    <property type="term" value="P:fatty acid biosynthetic process"/>
    <property type="evidence" value="ECO:0007669"/>
    <property type="project" value="TreeGrafter"/>
</dbReference>
<feature type="active site" evidence="5">
    <location>
        <position position="200"/>
    </location>
</feature>
<evidence type="ECO:0000256" key="1">
    <source>
        <dbReference type="ARBA" id="ARBA00022679"/>
    </source>
</evidence>
<dbReference type="OrthoDB" id="9805460at2"/>
<dbReference type="NCBIfam" id="TIGR00128">
    <property type="entry name" value="fabD"/>
    <property type="match status" value="1"/>
</dbReference>
<dbReference type="InterPro" id="IPR014043">
    <property type="entry name" value="Acyl_transferase_dom"/>
</dbReference>
<dbReference type="SUPFAM" id="SSF55048">
    <property type="entry name" value="Probable ACP-binding domain of malonyl-CoA ACP transacylase"/>
    <property type="match status" value="1"/>
</dbReference>
<dbReference type="InterPro" id="IPR016036">
    <property type="entry name" value="Malonyl_transacylase_ACP-bd"/>
</dbReference>
<feature type="active site" evidence="5">
    <location>
        <position position="91"/>
    </location>
</feature>
<dbReference type="PANTHER" id="PTHR42681:SF1">
    <property type="entry name" value="MALONYL-COA-ACYL CARRIER PROTEIN TRANSACYLASE, MITOCHONDRIAL"/>
    <property type="match status" value="1"/>
</dbReference>
<dbReference type="Gene3D" id="3.40.366.10">
    <property type="entry name" value="Malonyl-Coenzyme A Acyl Carrier Protein, domain 2"/>
    <property type="match status" value="1"/>
</dbReference>
<proteinExistence type="inferred from homology"/>
<name>A0A1Z5HNI7_9FIRM</name>